<keyword evidence="3 6" id="KW-0863">Zinc-finger</keyword>
<evidence type="ECO:0000259" key="10">
    <source>
        <dbReference type="PROSITE" id="PS50188"/>
    </source>
</evidence>
<dbReference type="PROSITE" id="PS50188">
    <property type="entry name" value="B302_SPRY"/>
    <property type="match status" value="1"/>
</dbReference>
<dbReference type="InterPro" id="IPR043136">
    <property type="entry name" value="B30.2/SPRY_sf"/>
</dbReference>
<dbReference type="PANTHER" id="PTHR25465">
    <property type="entry name" value="B-BOX DOMAIN CONTAINING"/>
    <property type="match status" value="1"/>
</dbReference>
<dbReference type="Pfam" id="PF00643">
    <property type="entry name" value="zf-B_box"/>
    <property type="match status" value="1"/>
</dbReference>
<evidence type="ECO:0000256" key="1">
    <source>
        <dbReference type="ARBA" id="ARBA00022588"/>
    </source>
</evidence>
<dbReference type="RefSeq" id="XP_030642575.1">
    <property type="nucleotide sequence ID" value="XM_030786715.1"/>
</dbReference>
<dbReference type="PROSITE" id="PS00518">
    <property type="entry name" value="ZF_RING_1"/>
    <property type="match status" value="1"/>
</dbReference>
<evidence type="ECO:0000256" key="6">
    <source>
        <dbReference type="PROSITE-ProRule" id="PRU00024"/>
    </source>
</evidence>
<dbReference type="InterPro" id="IPR001870">
    <property type="entry name" value="B30.2/SPRY"/>
</dbReference>
<dbReference type="Pfam" id="PF00622">
    <property type="entry name" value="SPRY"/>
    <property type="match status" value="1"/>
</dbReference>
<dbReference type="Pfam" id="PF25600">
    <property type="entry name" value="TRIM_CC"/>
    <property type="match status" value="1"/>
</dbReference>
<keyword evidence="7" id="KW-0175">Coiled coil</keyword>
<dbReference type="GeneID" id="115822796"/>
<feature type="domain" description="RING-type" evidence="8">
    <location>
        <begin position="15"/>
        <end position="55"/>
    </location>
</feature>
<keyword evidence="11" id="KW-1185">Reference proteome</keyword>
<dbReference type="Pfam" id="PF13765">
    <property type="entry name" value="PRY"/>
    <property type="match status" value="1"/>
</dbReference>
<keyword evidence="1" id="KW-0399">Innate immunity</keyword>
<dbReference type="InterPro" id="IPR003877">
    <property type="entry name" value="SPRY_dom"/>
</dbReference>
<keyword evidence="2" id="KW-0479">Metal-binding</keyword>
<dbReference type="PROSITE" id="PS50119">
    <property type="entry name" value="ZF_BBOX"/>
    <property type="match status" value="1"/>
</dbReference>
<dbReference type="InterPro" id="IPR013083">
    <property type="entry name" value="Znf_RING/FYVE/PHD"/>
</dbReference>
<dbReference type="InterPro" id="IPR001841">
    <property type="entry name" value="Znf_RING"/>
</dbReference>
<dbReference type="InParanoid" id="A0A6J2WB42"/>
<dbReference type="AlphaFoldDB" id="A0A6J2WB42"/>
<dbReference type="GO" id="GO:0045087">
    <property type="term" value="P:innate immune response"/>
    <property type="evidence" value="ECO:0007669"/>
    <property type="project" value="UniProtKB-KW"/>
</dbReference>
<dbReference type="Gene3D" id="4.10.830.40">
    <property type="match status" value="1"/>
</dbReference>
<gene>
    <name evidence="12" type="primary">LOC115822796</name>
</gene>
<evidence type="ECO:0000256" key="7">
    <source>
        <dbReference type="SAM" id="Coils"/>
    </source>
</evidence>
<dbReference type="Gene3D" id="2.60.120.920">
    <property type="match status" value="1"/>
</dbReference>
<keyword evidence="4" id="KW-0862">Zinc</keyword>
<evidence type="ECO:0000259" key="8">
    <source>
        <dbReference type="PROSITE" id="PS50089"/>
    </source>
</evidence>
<dbReference type="CDD" id="cd16040">
    <property type="entry name" value="SPRY_PRY_SNTX"/>
    <property type="match status" value="1"/>
</dbReference>
<dbReference type="SMART" id="SM00336">
    <property type="entry name" value="BBOX"/>
    <property type="match status" value="1"/>
</dbReference>
<dbReference type="PANTHER" id="PTHR25465:SF5">
    <property type="entry name" value="E3 UBIQUITIN_ISG15 LIGASE TRIM25-RELATED"/>
    <property type="match status" value="1"/>
</dbReference>
<dbReference type="InterPro" id="IPR051051">
    <property type="entry name" value="E3_ubiq-ligase_TRIM/RNF"/>
</dbReference>
<feature type="coiled-coil region" evidence="7">
    <location>
        <begin position="229"/>
        <end position="259"/>
    </location>
</feature>
<keyword evidence="5" id="KW-0391">Immunity</keyword>
<dbReference type="InterPro" id="IPR003879">
    <property type="entry name" value="Butyrophylin_SPRY"/>
</dbReference>
<evidence type="ECO:0000256" key="3">
    <source>
        <dbReference type="ARBA" id="ARBA00022771"/>
    </source>
</evidence>
<evidence type="ECO:0000256" key="2">
    <source>
        <dbReference type="ARBA" id="ARBA00022723"/>
    </source>
</evidence>
<name>A0A6J2WB42_CHACN</name>
<protein>
    <submittedName>
        <fullName evidence="12">E3 ubiquitin/ISG15 ligase TRIM25-like</fullName>
    </submittedName>
</protein>
<evidence type="ECO:0000256" key="4">
    <source>
        <dbReference type="ARBA" id="ARBA00022833"/>
    </source>
</evidence>
<dbReference type="InterPro" id="IPR006574">
    <property type="entry name" value="PRY"/>
</dbReference>
<dbReference type="InterPro" id="IPR058030">
    <property type="entry name" value="TRIM8/14/16/25/29/45/65_CC"/>
</dbReference>
<feature type="domain" description="B30.2/SPRY" evidence="10">
    <location>
        <begin position="313"/>
        <end position="508"/>
    </location>
</feature>
<proteinExistence type="predicted"/>
<evidence type="ECO:0000259" key="9">
    <source>
        <dbReference type="PROSITE" id="PS50119"/>
    </source>
</evidence>
<evidence type="ECO:0000313" key="12">
    <source>
        <dbReference type="RefSeq" id="XP_030642575.1"/>
    </source>
</evidence>
<dbReference type="OrthoDB" id="5951542at2759"/>
<dbReference type="GO" id="GO:0008270">
    <property type="term" value="F:zinc ion binding"/>
    <property type="evidence" value="ECO:0007669"/>
    <property type="project" value="UniProtKB-KW"/>
</dbReference>
<dbReference type="SMART" id="SM00589">
    <property type="entry name" value="PRY"/>
    <property type="match status" value="1"/>
</dbReference>
<dbReference type="PRINTS" id="PR01407">
    <property type="entry name" value="BUTYPHLNCDUF"/>
</dbReference>
<dbReference type="InterPro" id="IPR017907">
    <property type="entry name" value="Znf_RING_CS"/>
</dbReference>
<dbReference type="InterPro" id="IPR013320">
    <property type="entry name" value="ConA-like_dom_sf"/>
</dbReference>
<dbReference type="PROSITE" id="PS50089">
    <property type="entry name" value="ZF_RING_2"/>
    <property type="match status" value="1"/>
</dbReference>
<dbReference type="SMART" id="SM00449">
    <property type="entry name" value="SPRY"/>
    <property type="match status" value="1"/>
</dbReference>
<evidence type="ECO:0000256" key="5">
    <source>
        <dbReference type="ARBA" id="ARBA00022859"/>
    </source>
</evidence>
<dbReference type="GO" id="GO:0005737">
    <property type="term" value="C:cytoplasm"/>
    <property type="evidence" value="ECO:0007669"/>
    <property type="project" value="UniProtKB-ARBA"/>
</dbReference>
<sequence length="512" mass="57787">MAKTKISVDEDQLSCVICLNLLNEPVTIPCGHNYCMDCIDRHWNKFNDFNCPQCRVKFGARPTLNKNTVLADVVERVKKKGFQAEPAQLCKSPGDVACDICNGKKRKASMSCLVCLASYCDKHAQTHYGSPALKRHKLIKASTQLQEHICPHHDKLLEMYCRTDQKCICLMCPMDGHKNHDTVSVAVERIARQAALRDNKRIFKELIQFISKRQTEVEDMIKGQGEVCMRDTKELSGKLQLEIAQLRETERQMEQLTSTDNHIHFLKTSPAVLAAPTPVPLPNTAVKPQISFAKVTKSVCVLKEKVAETLKNSALVVQEPHTREQFLKYACQLTLDSNTVNGHLTLSEYYKKATWTEQLQSYPDHPERFQAWPQVLCAQGLTGRCYWEVNWKGPYGVGIAVSYKGITRNGPDDDCVFGFNDKSWSLLCSPQRFTFWHSNEQTEITIPKTSRIGVFLDHNAGTLSFYSVSETMKLLQKIQTTFTEPLYPGFRVFSGCSATLCSLGKLSAQAAF</sequence>
<accession>A0A6J2WB42</accession>
<organism evidence="11 12">
    <name type="scientific">Chanos chanos</name>
    <name type="common">Milkfish</name>
    <name type="synonym">Mugil chanos</name>
    <dbReference type="NCBI Taxonomy" id="29144"/>
    <lineage>
        <taxon>Eukaryota</taxon>
        <taxon>Metazoa</taxon>
        <taxon>Chordata</taxon>
        <taxon>Craniata</taxon>
        <taxon>Vertebrata</taxon>
        <taxon>Euteleostomi</taxon>
        <taxon>Actinopterygii</taxon>
        <taxon>Neopterygii</taxon>
        <taxon>Teleostei</taxon>
        <taxon>Ostariophysi</taxon>
        <taxon>Gonorynchiformes</taxon>
        <taxon>Chanidae</taxon>
        <taxon>Chanos</taxon>
    </lineage>
</organism>
<dbReference type="SUPFAM" id="SSF57845">
    <property type="entry name" value="B-box zinc-binding domain"/>
    <property type="match status" value="1"/>
</dbReference>
<dbReference type="Gene3D" id="3.30.40.10">
    <property type="entry name" value="Zinc/RING finger domain, C3HC4 (zinc finger)"/>
    <property type="match status" value="1"/>
</dbReference>
<dbReference type="Gene3D" id="3.30.160.60">
    <property type="entry name" value="Classic Zinc Finger"/>
    <property type="match status" value="1"/>
</dbReference>
<reference evidence="12" key="1">
    <citation type="submission" date="2025-08" db="UniProtKB">
        <authorList>
            <consortium name="RefSeq"/>
        </authorList>
    </citation>
    <scope>IDENTIFICATION</scope>
</reference>
<dbReference type="SMART" id="SM00184">
    <property type="entry name" value="RING"/>
    <property type="match status" value="1"/>
</dbReference>
<dbReference type="InterPro" id="IPR000315">
    <property type="entry name" value="Znf_B-box"/>
</dbReference>
<feature type="domain" description="B box-type" evidence="9">
    <location>
        <begin position="145"/>
        <end position="185"/>
    </location>
</feature>
<dbReference type="Pfam" id="PF15227">
    <property type="entry name" value="zf-C3HC4_4"/>
    <property type="match status" value="1"/>
</dbReference>
<dbReference type="SUPFAM" id="SSF57850">
    <property type="entry name" value="RING/U-box"/>
    <property type="match status" value="1"/>
</dbReference>
<dbReference type="SUPFAM" id="SSF49899">
    <property type="entry name" value="Concanavalin A-like lectins/glucanases"/>
    <property type="match status" value="1"/>
</dbReference>
<dbReference type="Proteomes" id="UP000504632">
    <property type="component" value="Chromosome 10"/>
</dbReference>
<evidence type="ECO:0000313" key="11">
    <source>
        <dbReference type="Proteomes" id="UP000504632"/>
    </source>
</evidence>
<dbReference type="CDD" id="cd19769">
    <property type="entry name" value="Bbox2_TRIM16-like"/>
    <property type="match status" value="1"/>
</dbReference>